<accession>A0A9Q1FYE4</accession>
<dbReference type="Proteomes" id="UP001152622">
    <property type="component" value="Chromosome 3"/>
</dbReference>
<evidence type="ECO:0000313" key="3">
    <source>
        <dbReference type="Proteomes" id="UP001152622"/>
    </source>
</evidence>
<dbReference type="EMBL" id="JAINUF010000003">
    <property type="protein sequence ID" value="KAJ8370164.1"/>
    <property type="molecule type" value="Genomic_DNA"/>
</dbReference>
<evidence type="ECO:0000256" key="1">
    <source>
        <dbReference type="SAM" id="MobiDB-lite"/>
    </source>
</evidence>
<name>A0A9Q1FYE4_SYNKA</name>
<organism evidence="2 3">
    <name type="scientific">Synaphobranchus kaupii</name>
    <name type="common">Kaup's arrowtooth eel</name>
    <dbReference type="NCBI Taxonomy" id="118154"/>
    <lineage>
        <taxon>Eukaryota</taxon>
        <taxon>Metazoa</taxon>
        <taxon>Chordata</taxon>
        <taxon>Craniata</taxon>
        <taxon>Vertebrata</taxon>
        <taxon>Euteleostomi</taxon>
        <taxon>Actinopterygii</taxon>
        <taxon>Neopterygii</taxon>
        <taxon>Teleostei</taxon>
        <taxon>Anguilliformes</taxon>
        <taxon>Synaphobranchidae</taxon>
        <taxon>Synaphobranchus</taxon>
    </lineage>
</organism>
<evidence type="ECO:0000313" key="2">
    <source>
        <dbReference type="EMBL" id="KAJ8370164.1"/>
    </source>
</evidence>
<reference evidence="2" key="1">
    <citation type="journal article" date="2023" name="Science">
        <title>Genome structures resolve the early diversification of teleost fishes.</title>
        <authorList>
            <person name="Parey E."/>
            <person name="Louis A."/>
            <person name="Montfort J."/>
            <person name="Bouchez O."/>
            <person name="Roques C."/>
            <person name="Iampietro C."/>
            <person name="Lluch J."/>
            <person name="Castinel A."/>
            <person name="Donnadieu C."/>
            <person name="Desvignes T."/>
            <person name="Floi Bucao C."/>
            <person name="Jouanno E."/>
            <person name="Wen M."/>
            <person name="Mejri S."/>
            <person name="Dirks R."/>
            <person name="Jansen H."/>
            <person name="Henkel C."/>
            <person name="Chen W.J."/>
            <person name="Zahm M."/>
            <person name="Cabau C."/>
            <person name="Klopp C."/>
            <person name="Thompson A.W."/>
            <person name="Robinson-Rechavi M."/>
            <person name="Braasch I."/>
            <person name="Lecointre G."/>
            <person name="Bobe J."/>
            <person name="Postlethwait J.H."/>
            <person name="Berthelot C."/>
            <person name="Roest Crollius H."/>
            <person name="Guiguen Y."/>
        </authorList>
    </citation>
    <scope>NUCLEOTIDE SEQUENCE</scope>
    <source>
        <strain evidence="2">WJC10195</strain>
    </source>
</reference>
<feature type="region of interest" description="Disordered" evidence="1">
    <location>
        <begin position="16"/>
        <end position="62"/>
    </location>
</feature>
<comment type="caution">
    <text evidence="2">The sequence shown here is derived from an EMBL/GenBank/DDBJ whole genome shotgun (WGS) entry which is preliminary data.</text>
</comment>
<proteinExistence type="predicted"/>
<sequence>MTARILSTFALARKIGRKKSRMSPPSDQQLANTASCSRPNVTRRSTGPAHISQTPDEGQRRPILQKTQLRSAELKCDSVNAAFLVGRVKNDMRSVDTRNSNPAGHH</sequence>
<gene>
    <name evidence="2" type="ORF">SKAU_G00101920</name>
</gene>
<protein>
    <submittedName>
        <fullName evidence="2">Uncharacterized protein</fullName>
    </submittedName>
</protein>
<feature type="compositionally biased region" description="Polar residues" evidence="1">
    <location>
        <begin position="23"/>
        <end position="56"/>
    </location>
</feature>
<dbReference type="AlphaFoldDB" id="A0A9Q1FYE4"/>
<keyword evidence="3" id="KW-1185">Reference proteome</keyword>